<feature type="region of interest" description="Disordered" evidence="1">
    <location>
        <begin position="476"/>
        <end position="495"/>
    </location>
</feature>
<feature type="region of interest" description="Disordered" evidence="1">
    <location>
        <begin position="520"/>
        <end position="608"/>
    </location>
</feature>
<reference evidence="2 3" key="1">
    <citation type="journal article" date="2023" name="Sci. Data">
        <title>Genome assembly of the Korean intertidal mud-creeper Batillaria attramentaria.</title>
        <authorList>
            <person name="Patra A.K."/>
            <person name="Ho P.T."/>
            <person name="Jun S."/>
            <person name="Lee S.J."/>
            <person name="Kim Y."/>
            <person name="Won Y.J."/>
        </authorList>
    </citation>
    <scope>NUCLEOTIDE SEQUENCE [LARGE SCALE GENOMIC DNA]</scope>
    <source>
        <strain evidence="2">Wonlab-2016</strain>
    </source>
</reference>
<feature type="region of interest" description="Disordered" evidence="1">
    <location>
        <begin position="280"/>
        <end position="397"/>
    </location>
</feature>
<accession>A0ABD0JTR3</accession>
<evidence type="ECO:0000256" key="1">
    <source>
        <dbReference type="SAM" id="MobiDB-lite"/>
    </source>
</evidence>
<feature type="compositionally biased region" description="Polar residues" evidence="1">
    <location>
        <begin position="18"/>
        <end position="32"/>
    </location>
</feature>
<feature type="compositionally biased region" description="Basic residues" evidence="1">
    <location>
        <begin position="80"/>
        <end position="93"/>
    </location>
</feature>
<feature type="compositionally biased region" description="Polar residues" evidence="1">
    <location>
        <begin position="174"/>
        <end position="193"/>
    </location>
</feature>
<feature type="compositionally biased region" description="Basic and acidic residues" evidence="1">
    <location>
        <begin position="556"/>
        <end position="580"/>
    </location>
</feature>
<feature type="compositionally biased region" description="Polar residues" evidence="1">
    <location>
        <begin position="287"/>
        <end position="307"/>
    </location>
</feature>
<feature type="compositionally biased region" description="Polar residues" evidence="1">
    <location>
        <begin position="586"/>
        <end position="608"/>
    </location>
</feature>
<comment type="caution">
    <text evidence="2">The sequence shown here is derived from an EMBL/GenBank/DDBJ whole genome shotgun (WGS) entry which is preliminary data.</text>
</comment>
<feature type="compositionally biased region" description="Low complexity" evidence="1">
    <location>
        <begin position="150"/>
        <end position="165"/>
    </location>
</feature>
<feature type="compositionally biased region" description="Polar residues" evidence="1">
    <location>
        <begin position="527"/>
        <end position="555"/>
    </location>
</feature>
<feature type="region of interest" description="Disordered" evidence="1">
    <location>
        <begin position="435"/>
        <end position="455"/>
    </location>
</feature>
<gene>
    <name evidence="2" type="ORF">BaRGS_00030342</name>
</gene>
<sequence length="608" mass="68209">MGSQVPISLRKKDHSASLEPQISGQIIKQENVTPPHDKKPRKHVVLKDAQPISPREKDQGASLEPQPSGGKVKQDNGQRTVKHSHTAKPRKPGKVGNTNPLLVHKQQQEWLKEKKRENLNRKLPEHGHRGVEHVKPPTPSTYTTLEINPKTKTQTKEMTSTTLTTSQGRDQEDQLTSAASGTSSSPRTSTVHSTAPFPRQNTRRRQPSTEKGEKTSPTKSSQEAAVRRPDNKPASTGPSTPPSVLTREKYSSPVHTATPSTTSLLSRHLEIVRAIEAADVAQKATEPVTTQSVLTTVPTKRSNLQRKGSTKRHQTAEVSTTTPHSSRRQSPAFPTKQTRGTELKTTISTYETESDRTDLFVSTETSTTPFTTTRQPDNENEEPDTSSTRAESMKRVKTQTFQTPTEVMWYVTTHPAYVKTNPRFVTHYSDVEIRRKDDTTSPTEHLPPRQSGEQKYHIPKDIKSPFEQPEIRVQKVRTQEKNEQKKRRRFRPLKSRLDLVPSLTYPTNTDVLTPASLKPTDERRHQFQQSPFSSPETQLIKTQEESATTSHSLTTKTHDLSSNKESHGTKSPDTQFRKSPFEAPQRNKTPETVVQSTTGAFTTSSCRC</sequence>
<dbReference type="Proteomes" id="UP001519460">
    <property type="component" value="Unassembled WGS sequence"/>
</dbReference>
<feature type="compositionally biased region" description="Basic and acidic residues" evidence="1">
    <location>
        <begin position="207"/>
        <end position="216"/>
    </location>
</feature>
<feature type="compositionally biased region" description="Basic residues" evidence="1">
    <location>
        <begin position="484"/>
        <end position="494"/>
    </location>
</feature>
<dbReference type="AlphaFoldDB" id="A0ABD0JTR3"/>
<keyword evidence="3" id="KW-1185">Reference proteome</keyword>
<feature type="compositionally biased region" description="Polar residues" evidence="1">
    <location>
        <begin position="335"/>
        <end position="351"/>
    </location>
</feature>
<protein>
    <submittedName>
        <fullName evidence="2">Uncharacterized protein</fullName>
    </submittedName>
</protein>
<evidence type="ECO:0000313" key="2">
    <source>
        <dbReference type="EMBL" id="KAK7478417.1"/>
    </source>
</evidence>
<feature type="compositionally biased region" description="Basic and acidic residues" evidence="1">
    <location>
        <begin position="106"/>
        <end position="135"/>
    </location>
</feature>
<proteinExistence type="predicted"/>
<organism evidence="2 3">
    <name type="scientific">Batillaria attramentaria</name>
    <dbReference type="NCBI Taxonomy" id="370345"/>
    <lineage>
        <taxon>Eukaryota</taxon>
        <taxon>Metazoa</taxon>
        <taxon>Spiralia</taxon>
        <taxon>Lophotrochozoa</taxon>
        <taxon>Mollusca</taxon>
        <taxon>Gastropoda</taxon>
        <taxon>Caenogastropoda</taxon>
        <taxon>Sorbeoconcha</taxon>
        <taxon>Cerithioidea</taxon>
        <taxon>Batillariidae</taxon>
        <taxon>Batillaria</taxon>
    </lineage>
</organism>
<feature type="region of interest" description="Disordered" evidence="1">
    <location>
        <begin position="1"/>
        <end position="264"/>
    </location>
</feature>
<name>A0ABD0JTR3_9CAEN</name>
<evidence type="ECO:0000313" key="3">
    <source>
        <dbReference type="Proteomes" id="UP001519460"/>
    </source>
</evidence>
<feature type="compositionally biased region" description="Low complexity" evidence="1">
    <location>
        <begin position="363"/>
        <end position="373"/>
    </location>
</feature>
<dbReference type="EMBL" id="JACVVK020000326">
    <property type="protein sequence ID" value="KAK7478417.1"/>
    <property type="molecule type" value="Genomic_DNA"/>
</dbReference>
<feature type="compositionally biased region" description="Polar residues" evidence="1">
    <location>
        <begin position="253"/>
        <end position="264"/>
    </location>
</feature>